<name>A0A0D2KGE5_HYPSF</name>
<feature type="region of interest" description="Disordered" evidence="1">
    <location>
        <begin position="111"/>
        <end position="158"/>
    </location>
</feature>
<sequence length="301" mass="33261">MTTIVTTSGALKISGAGSLFLFSVVILQAHAHLQHVPEYRSYFKALVRGICFASTPTNTFFNCLINKSAELGNSKLYNDNTTPIAAHRQAAIPRPSHTKYRTTILLYGTTRADHTPRSSPSSSWAPTSPPSPSVGRHPARAGAGGDDRRRDRRVDEGLPAHDARTERIVGWLITFTLYTGLLAGKWEEIGAYDDDNNERYDAAALNNPVSLERFIKRRATHLAEIPTVMFLAVYTYLSKLYQLPHLPRIPSTSCTAPPAEPFTRSTHALAGETKPTMHFHAGTRVSPEGDLLRARTYLRHA</sequence>
<accession>A0A0D2KGE5</accession>
<evidence type="ECO:0000256" key="1">
    <source>
        <dbReference type="SAM" id="MobiDB-lite"/>
    </source>
</evidence>
<dbReference type="AlphaFoldDB" id="A0A0D2KGE5"/>
<proteinExistence type="predicted"/>
<evidence type="ECO:0000313" key="3">
    <source>
        <dbReference type="Proteomes" id="UP000054270"/>
    </source>
</evidence>
<protein>
    <submittedName>
        <fullName evidence="2">Uncharacterized protein</fullName>
    </submittedName>
</protein>
<organism evidence="2 3">
    <name type="scientific">Hypholoma sublateritium (strain FD-334 SS-4)</name>
    <dbReference type="NCBI Taxonomy" id="945553"/>
    <lineage>
        <taxon>Eukaryota</taxon>
        <taxon>Fungi</taxon>
        <taxon>Dikarya</taxon>
        <taxon>Basidiomycota</taxon>
        <taxon>Agaricomycotina</taxon>
        <taxon>Agaricomycetes</taxon>
        <taxon>Agaricomycetidae</taxon>
        <taxon>Agaricales</taxon>
        <taxon>Agaricineae</taxon>
        <taxon>Strophariaceae</taxon>
        <taxon>Hypholoma</taxon>
    </lineage>
</organism>
<evidence type="ECO:0000313" key="2">
    <source>
        <dbReference type="EMBL" id="KJA13582.1"/>
    </source>
</evidence>
<keyword evidence="3" id="KW-1185">Reference proteome</keyword>
<gene>
    <name evidence="2" type="ORF">HYPSUDRAFT_209417</name>
</gene>
<reference evidence="3" key="1">
    <citation type="submission" date="2014-04" db="EMBL/GenBank/DDBJ databases">
        <title>Evolutionary Origins and Diversification of the Mycorrhizal Mutualists.</title>
        <authorList>
            <consortium name="DOE Joint Genome Institute"/>
            <consortium name="Mycorrhizal Genomics Consortium"/>
            <person name="Kohler A."/>
            <person name="Kuo A."/>
            <person name="Nagy L.G."/>
            <person name="Floudas D."/>
            <person name="Copeland A."/>
            <person name="Barry K.W."/>
            <person name="Cichocki N."/>
            <person name="Veneault-Fourrey C."/>
            <person name="LaButti K."/>
            <person name="Lindquist E.A."/>
            <person name="Lipzen A."/>
            <person name="Lundell T."/>
            <person name="Morin E."/>
            <person name="Murat C."/>
            <person name="Riley R."/>
            <person name="Ohm R."/>
            <person name="Sun H."/>
            <person name="Tunlid A."/>
            <person name="Henrissat B."/>
            <person name="Grigoriev I.V."/>
            <person name="Hibbett D.S."/>
            <person name="Martin F."/>
        </authorList>
    </citation>
    <scope>NUCLEOTIDE SEQUENCE [LARGE SCALE GENOMIC DNA]</scope>
    <source>
        <strain evidence="3">FD-334 SS-4</strain>
    </source>
</reference>
<feature type="compositionally biased region" description="Basic and acidic residues" evidence="1">
    <location>
        <begin position="145"/>
        <end position="158"/>
    </location>
</feature>
<dbReference type="EMBL" id="KN817729">
    <property type="protein sequence ID" value="KJA13582.1"/>
    <property type="molecule type" value="Genomic_DNA"/>
</dbReference>
<feature type="compositionally biased region" description="Low complexity" evidence="1">
    <location>
        <begin position="117"/>
        <end position="126"/>
    </location>
</feature>
<dbReference type="Proteomes" id="UP000054270">
    <property type="component" value="Unassembled WGS sequence"/>
</dbReference>